<dbReference type="AlphaFoldDB" id="A0A011LZS1"/>
<dbReference type="STRING" id="1122190.GCA_000621105_01257"/>
<evidence type="ECO:0000256" key="1">
    <source>
        <dbReference type="ARBA" id="ARBA00023015"/>
    </source>
</evidence>
<dbReference type="OrthoDB" id="9807069at2"/>
<accession>A0A011LZS1</accession>
<dbReference type="InterPro" id="IPR036388">
    <property type="entry name" value="WH-like_DNA-bd_sf"/>
</dbReference>
<keyword evidence="1" id="KW-0805">Transcription regulation</keyword>
<keyword evidence="6" id="KW-1185">Reference proteome</keyword>
<gene>
    <name evidence="5" type="ORF">AK33_03090</name>
</gene>
<dbReference type="Pfam" id="PF01638">
    <property type="entry name" value="HxlR"/>
    <property type="match status" value="1"/>
</dbReference>
<evidence type="ECO:0000313" key="6">
    <source>
        <dbReference type="Proteomes" id="UP000054123"/>
    </source>
</evidence>
<organism evidence="5 6">
    <name type="scientific">Mannheimia granulomatis</name>
    <dbReference type="NCBI Taxonomy" id="85402"/>
    <lineage>
        <taxon>Bacteria</taxon>
        <taxon>Pseudomonadati</taxon>
        <taxon>Pseudomonadota</taxon>
        <taxon>Gammaproteobacteria</taxon>
        <taxon>Pasteurellales</taxon>
        <taxon>Pasteurellaceae</taxon>
        <taxon>Mannheimia</taxon>
    </lineage>
</organism>
<dbReference type="RefSeq" id="WP_042801847.1">
    <property type="nucleotide sequence ID" value="NZ_AVSP01000006.1"/>
</dbReference>
<name>A0A011LZS1_9PAST</name>
<evidence type="ECO:0000256" key="3">
    <source>
        <dbReference type="ARBA" id="ARBA00023163"/>
    </source>
</evidence>
<evidence type="ECO:0000259" key="4">
    <source>
        <dbReference type="PROSITE" id="PS51118"/>
    </source>
</evidence>
<dbReference type="PANTHER" id="PTHR33204:SF37">
    <property type="entry name" value="HTH-TYPE TRANSCRIPTIONAL REGULATOR YODB"/>
    <property type="match status" value="1"/>
</dbReference>
<dbReference type="SUPFAM" id="SSF46785">
    <property type="entry name" value="Winged helix' DNA-binding domain"/>
    <property type="match status" value="1"/>
</dbReference>
<dbReference type="Proteomes" id="UP000054123">
    <property type="component" value="Unassembled WGS sequence"/>
</dbReference>
<dbReference type="PROSITE" id="PS51118">
    <property type="entry name" value="HTH_HXLR"/>
    <property type="match status" value="1"/>
</dbReference>
<dbReference type="InterPro" id="IPR002577">
    <property type="entry name" value="HTH_HxlR"/>
</dbReference>
<dbReference type="EMBL" id="JANJ01000002">
    <property type="protein sequence ID" value="EXI62753.1"/>
    <property type="molecule type" value="Genomic_DNA"/>
</dbReference>
<dbReference type="PATRIC" id="fig|1450449.3.peg.587"/>
<evidence type="ECO:0000256" key="2">
    <source>
        <dbReference type="ARBA" id="ARBA00023125"/>
    </source>
</evidence>
<keyword evidence="3" id="KW-0804">Transcription</keyword>
<dbReference type="PANTHER" id="PTHR33204">
    <property type="entry name" value="TRANSCRIPTIONAL REGULATOR, MARR FAMILY"/>
    <property type="match status" value="1"/>
</dbReference>
<dbReference type="InterPro" id="IPR036390">
    <property type="entry name" value="WH_DNA-bd_sf"/>
</dbReference>
<protein>
    <submittedName>
        <fullName evidence="5">HxlR family transcriptional regulator</fullName>
    </submittedName>
</protein>
<dbReference type="GO" id="GO:0003677">
    <property type="term" value="F:DNA binding"/>
    <property type="evidence" value="ECO:0007669"/>
    <property type="project" value="UniProtKB-KW"/>
</dbReference>
<feature type="domain" description="HTH hxlR-type" evidence="4">
    <location>
        <begin position="19"/>
        <end position="117"/>
    </location>
</feature>
<evidence type="ECO:0000313" key="5">
    <source>
        <dbReference type="EMBL" id="EXI62753.1"/>
    </source>
</evidence>
<comment type="caution">
    <text evidence="5">The sequence shown here is derived from an EMBL/GenBank/DDBJ whole genome shotgun (WGS) entry which is preliminary data.</text>
</comment>
<sequence length="124" mass="14114">MQKNFDSDALKGNVMAAECPSRQILQHLTSRWGALVIIALRSGTKRFSELRKTIDGVSERMLTETLHRLEEDGMLTRKSYNTVPPHVEYSLTSFGEQASSRMFALVDWLEGNLPAILQYQKEKV</sequence>
<reference evidence="5 6" key="1">
    <citation type="journal article" date="2014" name="Genome Announc.">
        <title>Genome Sequence of a Presumptive Mannheimia haemolytica Strain with an A1/A6-Cross-Reactive Serotype from a White-Tailed Deer (Odocoileus virginianus).</title>
        <authorList>
            <person name="Lawrence P.K."/>
            <person name="Bey R.F."/>
            <person name="Wiener B."/>
            <person name="Kittichotirat W."/>
            <person name="Bumgarner R.E."/>
        </authorList>
    </citation>
    <scope>NUCLEOTIDE SEQUENCE [LARGE SCALE GENOMIC DNA]</scope>
    <source>
        <strain evidence="5 6">PKL10</strain>
    </source>
</reference>
<dbReference type="Gene3D" id="1.10.10.10">
    <property type="entry name" value="Winged helix-like DNA-binding domain superfamily/Winged helix DNA-binding domain"/>
    <property type="match status" value="1"/>
</dbReference>
<keyword evidence="2" id="KW-0238">DNA-binding</keyword>
<proteinExistence type="predicted"/>